<feature type="region of interest" description="Disordered" evidence="2">
    <location>
        <begin position="1"/>
        <end position="27"/>
    </location>
</feature>
<feature type="non-terminal residue" evidence="3">
    <location>
        <position position="1"/>
    </location>
</feature>
<comment type="caution">
    <text evidence="3">The sequence shown here is derived from an EMBL/GenBank/DDBJ whole genome shotgun (WGS) entry which is preliminary data.</text>
</comment>
<keyword evidence="1" id="KW-0175">Coiled coil</keyword>
<protein>
    <submittedName>
        <fullName evidence="3">Uncharacterized protein</fullName>
    </submittedName>
</protein>
<evidence type="ECO:0000313" key="3">
    <source>
        <dbReference type="EMBL" id="CAF2074808.1"/>
    </source>
</evidence>
<proteinExistence type="predicted"/>
<gene>
    <name evidence="3" type="ORF">MBJ925_LOCUS17368</name>
</gene>
<dbReference type="AlphaFoldDB" id="A0A816RFV1"/>
<feature type="coiled-coil region" evidence="1">
    <location>
        <begin position="208"/>
        <end position="235"/>
    </location>
</feature>
<sequence length="378" mass="43249">KNLHQTSGRAAQQKAGPPGPSVLPHGARPTQLKIFLGPGGPDWALAGRATRPGGPFRGLQGITQTQILDQQQKLLMNHHNIINRTIVNHTGSSSSFLSFHGILTSKWFRNEFNKSLQTEHIVKTDSLKKFEETVCNIIDSSIYNCEVTKAMPLASLFNELRILVESTAPKDIQEKLFKMLHTVEQSAMNNENKITELSSKLSSQIVDFRLAENKLMELSSQVTDLRSAVQSLQERQHERDAILHAFEVSFLYRYHIVLPMIRRHYPKIQWSEIVNVVKQTLPSSLESVHRPPSPKIVAKRREFQSLCLINLDELVRLSNARNDVMHIQIANINEQKMLLEQMEHYLDSKSIGEFKDSIKKMLNELKNHKLEKIQHFFN</sequence>
<reference evidence="3" key="1">
    <citation type="submission" date="2021-02" db="EMBL/GenBank/DDBJ databases">
        <authorList>
            <person name="Nowell W R."/>
        </authorList>
    </citation>
    <scope>NUCLEOTIDE SEQUENCE</scope>
</reference>
<dbReference type="EMBL" id="CAJNRE010008679">
    <property type="protein sequence ID" value="CAF2074808.1"/>
    <property type="molecule type" value="Genomic_DNA"/>
</dbReference>
<evidence type="ECO:0000256" key="1">
    <source>
        <dbReference type="SAM" id="Coils"/>
    </source>
</evidence>
<name>A0A816RFV1_9BILA</name>
<dbReference type="Proteomes" id="UP000663824">
    <property type="component" value="Unassembled WGS sequence"/>
</dbReference>
<accession>A0A816RFV1</accession>
<evidence type="ECO:0000256" key="2">
    <source>
        <dbReference type="SAM" id="MobiDB-lite"/>
    </source>
</evidence>
<feature type="compositionally biased region" description="Polar residues" evidence="2">
    <location>
        <begin position="1"/>
        <end position="10"/>
    </location>
</feature>
<evidence type="ECO:0000313" key="4">
    <source>
        <dbReference type="Proteomes" id="UP000663824"/>
    </source>
</evidence>
<organism evidence="3 4">
    <name type="scientific">Rotaria magnacalcarata</name>
    <dbReference type="NCBI Taxonomy" id="392030"/>
    <lineage>
        <taxon>Eukaryota</taxon>
        <taxon>Metazoa</taxon>
        <taxon>Spiralia</taxon>
        <taxon>Gnathifera</taxon>
        <taxon>Rotifera</taxon>
        <taxon>Eurotatoria</taxon>
        <taxon>Bdelloidea</taxon>
        <taxon>Philodinida</taxon>
        <taxon>Philodinidae</taxon>
        <taxon>Rotaria</taxon>
    </lineage>
</organism>